<sequence>MSLIILEGPDGAGKSTLITRLAKDFGFPVYRSGGPKDADNMKRVVQEMAMLALDDSIVYLCDRTPWVSELIYSKALGRDPVMPMGFFKPCFSLPQRIIYCNLNDSVSMLSNMSREFKAHKPAEHTALVVKNYQQVCDQYDDLMDEMEASGMDIFGYDWMNGSYYDLTKWIVGE</sequence>
<gene>
    <name evidence="1" type="ORF">UFOVP148_19</name>
</gene>
<organism evidence="1">
    <name type="scientific">uncultured Caudovirales phage</name>
    <dbReference type="NCBI Taxonomy" id="2100421"/>
    <lineage>
        <taxon>Viruses</taxon>
        <taxon>Duplodnaviria</taxon>
        <taxon>Heunggongvirae</taxon>
        <taxon>Uroviricota</taxon>
        <taxon>Caudoviricetes</taxon>
        <taxon>Peduoviridae</taxon>
        <taxon>Maltschvirus</taxon>
        <taxon>Maltschvirus maltsch</taxon>
    </lineage>
</organism>
<accession>A0A6J7W8B1</accession>
<proteinExistence type="predicted"/>
<reference evidence="1" key="1">
    <citation type="submission" date="2020-05" db="EMBL/GenBank/DDBJ databases">
        <authorList>
            <person name="Chiriac C."/>
            <person name="Salcher M."/>
            <person name="Ghai R."/>
            <person name="Kavagutti S V."/>
        </authorList>
    </citation>
    <scope>NUCLEOTIDE SEQUENCE</scope>
</reference>
<name>A0A6J7W8B1_9CAUD</name>
<dbReference type="Gene3D" id="3.40.50.300">
    <property type="entry name" value="P-loop containing nucleotide triphosphate hydrolases"/>
    <property type="match status" value="1"/>
</dbReference>
<evidence type="ECO:0000313" key="1">
    <source>
        <dbReference type="EMBL" id="CAB5151020.1"/>
    </source>
</evidence>
<evidence type="ECO:0008006" key="2">
    <source>
        <dbReference type="Google" id="ProtNLM"/>
    </source>
</evidence>
<dbReference type="EMBL" id="LR798197">
    <property type="protein sequence ID" value="CAB5151020.1"/>
    <property type="molecule type" value="Genomic_DNA"/>
</dbReference>
<dbReference type="InterPro" id="IPR027417">
    <property type="entry name" value="P-loop_NTPase"/>
</dbReference>
<protein>
    <recommendedName>
        <fullName evidence="2">Thymidylate kinase</fullName>
    </recommendedName>
</protein>
<dbReference type="SUPFAM" id="SSF52540">
    <property type="entry name" value="P-loop containing nucleoside triphosphate hydrolases"/>
    <property type="match status" value="1"/>
</dbReference>